<gene>
    <name evidence="1" type="ORF">COT94_02715</name>
</gene>
<reference evidence="2" key="1">
    <citation type="submission" date="2017-09" db="EMBL/GenBank/DDBJ databases">
        <title>Depth-based differentiation of microbial function through sediment-hosted aquifers and enrichment of novel symbionts in the deep terrestrial subsurface.</title>
        <authorList>
            <person name="Probst A.J."/>
            <person name="Ladd B."/>
            <person name="Jarett J.K."/>
            <person name="Geller-Mcgrath D.E."/>
            <person name="Sieber C.M.K."/>
            <person name="Emerson J.B."/>
            <person name="Anantharaman K."/>
            <person name="Thomas B.C."/>
            <person name="Malmstrom R."/>
            <person name="Stieglmeier M."/>
            <person name="Klingl A."/>
            <person name="Woyke T."/>
            <person name="Ryan C.M."/>
            <person name="Banfield J.F."/>
        </authorList>
    </citation>
    <scope>NUCLEOTIDE SEQUENCE [LARGE SCALE GENOMIC DNA]</scope>
</reference>
<protein>
    <submittedName>
        <fullName evidence="1">Uncharacterized protein</fullName>
    </submittedName>
</protein>
<dbReference type="EMBL" id="PFAM01000013">
    <property type="protein sequence ID" value="PIT96144.1"/>
    <property type="molecule type" value="Genomic_DNA"/>
</dbReference>
<organism evidence="1 2">
    <name type="scientific">Candidatus Falkowbacteria bacterium CG10_big_fil_rev_8_21_14_0_10_37_14</name>
    <dbReference type="NCBI Taxonomy" id="1974561"/>
    <lineage>
        <taxon>Bacteria</taxon>
        <taxon>Candidatus Falkowiibacteriota</taxon>
    </lineage>
</organism>
<evidence type="ECO:0000313" key="2">
    <source>
        <dbReference type="Proteomes" id="UP000228533"/>
    </source>
</evidence>
<dbReference type="Proteomes" id="UP000228533">
    <property type="component" value="Unassembled WGS sequence"/>
</dbReference>
<proteinExistence type="predicted"/>
<name>A0A2M6WTM7_9BACT</name>
<accession>A0A2M6WTM7</accession>
<comment type="caution">
    <text evidence="1">The sequence shown here is derived from an EMBL/GenBank/DDBJ whole genome shotgun (WGS) entry which is preliminary data.</text>
</comment>
<evidence type="ECO:0000313" key="1">
    <source>
        <dbReference type="EMBL" id="PIT96144.1"/>
    </source>
</evidence>
<dbReference type="AlphaFoldDB" id="A0A2M6WTM7"/>
<sequence length="76" mass="8803">MIEYFCIMTLARFTEETKVTTTFTHTGFYKFSSDTTQQEMFLFVLAHSDKFMKKVHNFKDAGAVVIFYSAVPNIIS</sequence>